<evidence type="ECO:0000313" key="2">
    <source>
        <dbReference type="EMBL" id="ORZ39070.1"/>
    </source>
</evidence>
<dbReference type="AlphaFoldDB" id="A0A1Y2HWX7"/>
<sequence length="53" mass="6088">MSYCCIVSSFLARFVISLNDKLWLLSFFFDSLIPFAICYVSRLLSSIYINGPI</sequence>
<protein>
    <submittedName>
        <fullName evidence="2">Uncharacterized protein</fullName>
    </submittedName>
</protein>
<reference evidence="2 3" key="1">
    <citation type="submission" date="2016-07" db="EMBL/GenBank/DDBJ databases">
        <title>Pervasive Adenine N6-methylation of Active Genes in Fungi.</title>
        <authorList>
            <consortium name="DOE Joint Genome Institute"/>
            <person name="Mondo S.J."/>
            <person name="Dannebaum R.O."/>
            <person name="Kuo R.C."/>
            <person name="Labutti K."/>
            <person name="Haridas S."/>
            <person name="Kuo A."/>
            <person name="Salamov A."/>
            <person name="Ahrendt S.R."/>
            <person name="Lipzen A."/>
            <person name="Sullivan W."/>
            <person name="Andreopoulos W.B."/>
            <person name="Clum A."/>
            <person name="Lindquist E."/>
            <person name="Daum C."/>
            <person name="Ramamoorthy G.K."/>
            <person name="Gryganskyi A."/>
            <person name="Culley D."/>
            <person name="Magnuson J.K."/>
            <person name="James T.Y."/>
            <person name="O'Malley M.A."/>
            <person name="Stajich J.E."/>
            <person name="Spatafora J.W."/>
            <person name="Visel A."/>
            <person name="Grigoriev I.V."/>
        </authorList>
    </citation>
    <scope>NUCLEOTIDE SEQUENCE [LARGE SCALE GENOMIC DNA]</scope>
    <source>
        <strain evidence="2 3">PL171</strain>
    </source>
</reference>
<proteinExistence type="predicted"/>
<keyword evidence="1" id="KW-1133">Transmembrane helix</keyword>
<gene>
    <name evidence="2" type="ORF">BCR44DRAFT_1427135</name>
</gene>
<keyword evidence="1" id="KW-0472">Membrane</keyword>
<dbReference type="EMBL" id="MCFL01000006">
    <property type="protein sequence ID" value="ORZ39070.1"/>
    <property type="molecule type" value="Genomic_DNA"/>
</dbReference>
<dbReference type="Proteomes" id="UP000193411">
    <property type="component" value="Unassembled WGS sequence"/>
</dbReference>
<comment type="caution">
    <text evidence="2">The sequence shown here is derived from an EMBL/GenBank/DDBJ whole genome shotgun (WGS) entry which is preliminary data.</text>
</comment>
<keyword evidence="3" id="KW-1185">Reference proteome</keyword>
<feature type="transmembrane region" description="Helical" evidence="1">
    <location>
        <begin position="27"/>
        <end position="49"/>
    </location>
</feature>
<organism evidence="2 3">
    <name type="scientific">Catenaria anguillulae PL171</name>
    <dbReference type="NCBI Taxonomy" id="765915"/>
    <lineage>
        <taxon>Eukaryota</taxon>
        <taxon>Fungi</taxon>
        <taxon>Fungi incertae sedis</taxon>
        <taxon>Blastocladiomycota</taxon>
        <taxon>Blastocladiomycetes</taxon>
        <taxon>Blastocladiales</taxon>
        <taxon>Catenariaceae</taxon>
        <taxon>Catenaria</taxon>
    </lineage>
</organism>
<evidence type="ECO:0000313" key="3">
    <source>
        <dbReference type="Proteomes" id="UP000193411"/>
    </source>
</evidence>
<name>A0A1Y2HWX7_9FUNG</name>
<keyword evidence="1" id="KW-0812">Transmembrane</keyword>
<accession>A0A1Y2HWX7</accession>
<evidence type="ECO:0000256" key="1">
    <source>
        <dbReference type="SAM" id="Phobius"/>
    </source>
</evidence>